<dbReference type="PROSITE" id="PS50987">
    <property type="entry name" value="HTH_ARSR_2"/>
    <property type="match status" value="1"/>
</dbReference>
<dbReference type="PANTHER" id="PTHR43132:SF2">
    <property type="entry name" value="ARSENICAL RESISTANCE OPERON REPRESSOR ARSR-RELATED"/>
    <property type="match status" value="1"/>
</dbReference>
<protein>
    <submittedName>
        <fullName evidence="5">Transcriptional regulator</fullName>
    </submittedName>
</protein>
<dbReference type="InterPro" id="IPR036390">
    <property type="entry name" value="WH_DNA-bd_sf"/>
</dbReference>
<dbReference type="GO" id="GO:0003677">
    <property type="term" value="F:DNA binding"/>
    <property type="evidence" value="ECO:0007669"/>
    <property type="project" value="UniProtKB-KW"/>
</dbReference>
<dbReference type="NCBIfam" id="NF033788">
    <property type="entry name" value="HTH_metalloreg"/>
    <property type="match status" value="1"/>
</dbReference>
<reference evidence="5" key="2">
    <citation type="submission" date="2020-09" db="EMBL/GenBank/DDBJ databases">
        <authorList>
            <person name="Sun Q."/>
            <person name="Zhou Y."/>
        </authorList>
    </citation>
    <scope>NUCLEOTIDE SEQUENCE</scope>
    <source>
        <strain evidence="5">CGMCC 1.12426</strain>
    </source>
</reference>
<gene>
    <name evidence="5" type="ORF">GCM10011316_01570</name>
</gene>
<reference evidence="5" key="1">
    <citation type="journal article" date="2014" name="Int. J. Syst. Evol. Microbiol.">
        <title>Complete genome sequence of Corynebacterium casei LMG S-19264T (=DSM 44701T), isolated from a smear-ripened cheese.</title>
        <authorList>
            <consortium name="US DOE Joint Genome Institute (JGI-PGF)"/>
            <person name="Walter F."/>
            <person name="Albersmeier A."/>
            <person name="Kalinowski J."/>
            <person name="Ruckert C."/>
        </authorList>
    </citation>
    <scope>NUCLEOTIDE SEQUENCE</scope>
    <source>
        <strain evidence="5">CGMCC 1.12426</strain>
    </source>
</reference>
<dbReference type="AlphaFoldDB" id="A0A916T672"/>
<dbReference type="InterPro" id="IPR036388">
    <property type="entry name" value="WH-like_DNA-bd_sf"/>
</dbReference>
<keyword evidence="3" id="KW-0804">Transcription</keyword>
<dbReference type="SMART" id="SM00418">
    <property type="entry name" value="HTH_ARSR"/>
    <property type="match status" value="1"/>
</dbReference>
<dbReference type="Gene3D" id="1.10.10.10">
    <property type="entry name" value="Winged helix-like DNA-binding domain superfamily/Winged helix DNA-binding domain"/>
    <property type="match status" value="1"/>
</dbReference>
<evidence type="ECO:0000313" key="6">
    <source>
        <dbReference type="Proteomes" id="UP000605148"/>
    </source>
</evidence>
<evidence type="ECO:0000313" key="5">
    <source>
        <dbReference type="EMBL" id="GGB33202.1"/>
    </source>
</evidence>
<organism evidence="5 6">
    <name type="scientific">Roseibium aquae</name>
    <dbReference type="NCBI Taxonomy" id="1323746"/>
    <lineage>
        <taxon>Bacteria</taxon>
        <taxon>Pseudomonadati</taxon>
        <taxon>Pseudomonadota</taxon>
        <taxon>Alphaproteobacteria</taxon>
        <taxon>Hyphomicrobiales</taxon>
        <taxon>Stappiaceae</taxon>
        <taxon>Roseibium</taxon>
    </lineage>
</organism>
<dbReference type="Proteomes" id="UP000605148">
    <property type="component" value="Unassembled WGS sequence"/>
</dbReference>
<dbReference type="CDD" id="cd00090">
    <property type="entry name" value="HTH_ARSR"/>
    <property type="match status" value="1"/>
</dbReference>
<dbReference type="PRINTS" id="PR00778">
    <property type="entry name" value="HTHARSR"/>
</dbReference>
<dbReference type="SUPFAM" id="SSF46785">
    <property type="entry name" value="Winged helix' DNA-binding domain"/>
    <property type="match status" value="1"/>
</dbReference>
<dbReference type="RefSeq" id="WP_150493461.1">
    <property type="nucleotide sequence ID" value="NZ_BMFA01000001.1"/>
</dbReference>
<dbReference type="GO" id="GO:0003700">
    <property type="term" value="F:DNA-binding transcription factor activity"/>
    <property type="evidence" value="ECO:0007669"/>
    <property type="project" value="InterPro"/>
</dbReference>
<dbReference type="InterPro" id="IPR001845">
    <property type="entry name" value="HTH_ArsR_DNA-bd_dom"/>
</dbReference>
<name>A0A916T672_9HYPH</name>
<dbReference type="InterPro" id="IPR011991">
    <property type="entry name" value="ArsR-like_HTH"/>
</dbReference>
<dbReference type="Pfam" id="PF12840">
    <property type="entry name" value="HTH_20"/>
    <property type="match status" value="1"/>
</dbReference>
<accession>A0A916T672</accession>
<keyword evidence="2" id="KW-0238">DNA-binding</keyword>
<dbReference type="PANTHER" id="PTHR43132">
    <property type="entry name" value="ARSENICAL RESISTANCE OPERON REPRESSOR ARSR-RELATED"/>
    <property type="match status" value="1"/>
</dbReference>
<evidence type="ECO:0000256" key="2">
    <source>
        <dbReference type="ARBA" id="ARBA00023125"/>
    </source>
</evidence>
<sequence>MEKTEALNTLAALGQETRLDVFRLLIKAGPGGMCAGAIAEHLQVRANTLSTHLSALSRCGLVHAARDGRSITYSARIDQMQNLILYLMRDCCDGKPELCDPIAGALVGFDQTDASGPTSRF</sequence>
<evidence type="ECO:0000256" key="1">
    <source>
        <dbReference type="ARBA" id="ARBA00023015"/>
    </source>
</evidence>
<feature type="domain" description="HTH arsR-type" evidence="4">
    <location>
        <begin position="1"/>
        <end position="95"/>
    </location>
</feature>
<proteinExistence type="predicted"/>
<evidence type="ECO:0000256" key="3">
    <source>
        <dbReference type="ARBA" id="ARBA00023163"/>
    </source>
</evidence>
<dbReference type="EMBL" id="BMFA01000001">
    <property type="protein sequence ID" value="GGB33202.1"/>
    <property type="molecule type" value="Genomic_DNA"/>
</dbReference>
<keyword evidence="1" id="KW-0805">Transcription regulation</keyword>
<keyword evidence="6" id="KW-1185">Reference proteome</keyword>
<evidence type="ECO:0000259" key="4">
    <source>
        <dbReference type="PROSITE" id="PS50987"/>
    </source>
</evidence>
<dbReference type="OrthoDB" id="9804742at2"/>
<dbReference type="InterPro" id="IPR051011">
    <property type="entry name" value="Metal_resp_trans_reg"/>
</dbReference>
<comment type="caution">
    <text evidence="5">The sequence shown here is derived from an EMBL/GenBank/DDBJ whole genome shotgun (WGS) entry which is preliminary data.</text>
</comment>